<dbReference type="InterPro" id="IPR036278">
    <property type="entry name" value="Sialidase_sf"/>
</dbReference>
<dbReference type="GO" id="GO:0004308">
    <property type="term" value="F:exo-alpha-sialidase activity"/>
    <property type="evidence" value="ECO:0007669"/>
    <property type="project" value="UniProtKB-EC"/>
</dbReference>
<dbReference type="AlphaFoldDB" id="A0A6I4MN17"/>
<dbReference type="Proteomes" id="UP000462055">
    <property type="component" value="Unassembled WGS sequence"/>
</dbReference>
<name>A0A6I4MN17_9ACTN</name>
<keyword evidence="8" id="KW-1185">Reference proteome</keyword>
<dbReference type="InterPro" id="IPR026856">
    <property type="entry name" value="Sialidase_fam"/>
</dbReference>
<dbReference type="GO" id="GO:0006689">
    <property type="term" value="P:ganglioside catabolic process"/>
    <property type="evidence" value="ECO:0007669"/>
    <property type="project" value="TreeGrafter"/>
</dbReference>
<dbReference type="GO" id="GO:0030246">
    <property type="term" value="F:carbohydrate binding"/>
    <property type="evidence" value="ECO:0007669"/>
    <property type="project" value="InterPro"/>
</dbReference>
<comment type="catalytic activity">
    <reaction evidence="1">
        <text>Hydrolysis of alpha-(2-&gt;3)-, alpha-(2-&gt;6)-, alpha-(2-&gt;8)- glycosidic linkages of terminal sialic acid residues in oligosaccharides, glycoproteins, glycolipids, colominic acid and synthetic substrates.</text>
        <dbReference type="EC" id="3.2.1.18"/>
    </reaction>
</comment>
<dbReference type="GO" id="GO:0009313">
    <property type="term" value="P:oligosaccharide catabolic process"/>
    <property type="evidence" value="ECO:0007669"/>
    <property type="project" value="TreeGrafter"/>
</dbReference>
<evidence type="ECO:0000259" key="6">
    <source>
        <dbReference type="PROSITE" id="PS51175"/>
    </source>
</evidence>
<evidence type="ECO:0000313" key="8">
    <source>
        <dbReference type="Proteomes" id="UP000462055"/>
    </source>
</evidence>
<feature type="region of interest" description="Disordered" evidence="4">
    <location>
        <begin position="553"/>
        <end position="573"/>
    </location>
</feature>
<dbReference type="GO" id="GO:0005737">
    <property type="term" value="C:cytoplasm"/>
    <property type="evidence" value="ECO:0007669"/>
    <property type="project" value="TreeGrafter"/>
</dbReference>
<dbReference type="SUPFAM" id="SSF50939">
    <property type="entry name" value="Sialidases"/>
    <property type="match status" value="1"/>
</dbReference>
<dbReference type="PROSITE" id="PS51175">
    <property type="entry name" value="CBM6"/>
    <property type="match status" value="1"/>
</dbReference>
<proteinExistence type="inferred from homology"/>
<sequence length="573" mass="60636">MASDQSKTAPNLMNRRSLLGLAAAATAAAVAAPFQGALPALGSARPPAGGFAEGLVWAHGENGVQLHHVFGLAVTNADTVLAFTEARIDAPDTGAHHLVYKRSTDGGATWSPTAYIEQSAGGQSWTNPAPVVDRSTNEIFFFYALNDGTNTSTRVFYRSSVDDGVTFGDRVEITSMFAGNPAGWTFHMPGPGHGLQLDGGRLILQVWHRKAVSLPVDQRTYGVSVIYSDDHGAGWHLGGTIPVDPAYPVNESRLLQRDDGAIVMNGRYATSGTHSRISSVSTDGGASWSGPVLDKSVPAYSAVDSGFARFTGGPSSGDRNRVLFSRPDDPSARVNMTVSVSYDEGYSYPYSRVVYTGPSYYSDLARLSDGTILLLYGKDAYSTSFPDTVAMARFTIDWLTGGADSLKSGPGFTEHRYECEAMTINASGGAAGGVVGDANASSGALLKYLATGAGDFVELRFDLPASGTYQVYARWKQAADRATVQASIDGADTGAAFDPYAGTAEAYTEYPLGSHTFTAAGGHLIRFTATGKNAASTGYGIFPDYVRLVAPRKHRGAAGRHHHHPHHRGHSSR</sequence>
<dbReference type="PANTHER" id="PTHR10628:SF30">
    <property type="entry name" value="EXO-ALPHA-SIALIDASE"/>
    <property type="match status" value="1"/>
</dbReference>
<dbReference type="EC" id="3.2.1.18" evidence="3"/>
<dbReference type="Gene3D" id="2.120.10.10">
    <property type="match status" value="1"/>
</dbReference>
<evidence type="ECO:0000313" key="7">
    <source>
        <dbReference type="EMBL" id="MWA03626.1"/>
    </source>
</evidence>
<evidence type="ECO:0000256" key="3">
    <source>
        <dbReference type="ARBA" id="ARBA00012733"/>
    </source>
</evidence>
<feature type="chain" id="PRO_5038407233" description="exo-alpha-sialidase" evidence="5">
    <location>
        <begin position="32"/>
        <end position="573"/>
    </location>
</feature>
<dbReference type="InterPro" id="IPR011040">
    <property type="entry name" value="Sialidase"/>
</dbReference>
<dbReference type="PROSITE" id="PS51318">
    <property type="entry name" value="TAT"/>
    <property type="match status" value="1"/>
</dbReference>
<organism evidence="7 8">
    <name type="scientific">Actinomadura physcomitrii</name>
    <dbReference type="NCBI Taxonomy" id="2650748"/>
    <lineage>
        <taxon>Bacteria</taxon>
        <taxon>Bacillati</taxon>
        <taxon>Actinomycetota</taxon>
        <taxon>Actinomycetes</taxon>
        <taxon>Streptosporangiales</taxon>
        <taxon>Thermomonosporaceae</taxon>
        <taxon>Actinomadura</taxon>
    </lineage>
</organism>
<feature type="signal peptide" evidence="5">
    <location>
        <begin position="1"/>
        <end position="31"/>
    </location>
</feature>
<dbReference type="InterPro" id="IPR005084">
    <property type="entry name" value="CBM6"/>
</dbReference>
<dbReference type="Pfam" id="PF13088">
    <property type="entry name" value="BNR_2"/>
    <property type="match status" value="1"/>
</dbReference>
<evidence type="ECO:0000256" key="4">
    <source>
        <dbReference type="SAM" id="MobiDB-lite"/>
    </source>
</evidence>
<dbReference type="InterPro" id="IPR006311">
    <property type="entry name" value="TAT_signal"/>
</dbReference>
<dbReference type="RefSeq" id="WP_151596158.1">
    <property type="nucleotide sequence ID" value="NZ_WBMS02000020.1"/>
</dbReference>
<protein>
    <recommendedName>
        <fullName evidence="3">exo-alpha-sialidase</fullName>
        <ecNumber evidence="3">3.2.1.18</ecNumber>
    </recommendedName>
</protein>
<dbReference type="Gene3D" id="2.60.120.260">
    <property type="entry name" value="Galactose-binding domain-like"/>
    <property type="match status" value="1"/>
</dbReference>
<dbReference type="PANTHER" id="PTHR10628">
    <property type="entry name" value="SIALIDASE"/>
    <property type="match status" value="1"/>
</dbReference>
<reference evidence="7" key="1">
    <citation type="submission" date="2019-12" db="EMBL/GenBank/DDBJ databases">
        <title>Actinomadura physcomitrii sp. nov., a novel actinomycete isolated from moss [Physcomitrium sphaericum (Ludw) Fuernr].</title>
        <authorList>
            <person name="Zhuang X."/>
        </authorList>
    </citation>
    <scope>NUCLEOTIDE SEQUENCE [LARGE SCALE GENOMIC DNA]</scope>
    <source>
        <strain evidence="7">LD22</strain>
    </source>
</reference>
<gene>
    <name evidence="7" type="ORF">F8568_025220</name>
</gene>
<dbReference type="GO" id="GO:0016020">
    <property type="term" value="C:membrane"/>
    <property type="evidence" value="ECO:0007669"/>
    <property type="project" value="TreeGrafter"/>
</dbReference>
<comment type="similarity">
    <text evidence="2">Belongs to the glycosyl hydrolase 33 family.</text>
</comment>
<comment type="caution">
    <text evidence="7">The sequence shown here is derived from an EMBL/GenBank/DDBJ whole genome shotgun (WGS) entry which is preliminary data.</text>
</comment>
<feature type="domain" description="CBM6" evidence="6">
    <location>
        <begin position="415"/>
        <end position="549"/>
    </location>
</feature>
<accession>A0A6I4MN17</accession>
<evidence type="ECO:0000256" key="5">
    <source>
        <dbReference type="SAM" id="SignalP"/>
    </source>
</evidence>
<keyword evidence="5" id="KW-0732">Signal</keyword>
<dbReference type="CDD" id="cd15482">
    <property type="entry name" value="Sialidase_non-viral"/>
    <property type="match status" value="1"/>
</dbReference>
<dbReference type="EMBL" id="WBMS02000020">
    <property type="protein sequence ID" value="MWA03626.1"/>
    <property type="molecule type" value="Genomic_DNA"/>
</dbReference>
<dbReference type="SUPFAM" id="SSF49785">
    <property type="entry name" value="Galactose-binding domain-like"/>
    <property type="match status" value="1"/>
</dbReference>
<dbReference type="InterPro" id="IPR008979">
    <property type="entry name" value="Galactose-bd-like_sf"/>
</dbReference>
<evidence type="ECO:0000256" key="1">
    <source>
        <dbReference type="ARBA" id="ARBA00000427"/>
    </source>
</evidence>
<evidence type="ECO:0000256" key="2">
    <source>
        <dbReference type="ARBA" id="ARBA00009348"/>
    </source>
</evidence>